<feature type="domain" description="ABC transmembrane type-1" evidence="14">
    <location>
        <begin position="714"/>
        <end position="1000"/>
    </location>
</feature>
<dbReference type="Proteomes" id="UP000823388">
    <property type="component" value="Chromosome 5N"/>
</dbReference>
<protein>
    <submittedName>
        <fullName evidence="15">Uncharacterized protein</fullName>
    </submittedName>
</protein>
<dbReference type="GO" id="GO:0090374">
    <property type="term" value="P:oligopeptide export from mitochondrion"/>
    <property type="evidence" value="ECO:0007669"/>
    <property type="project" value="TreeGrafter"/>
</dbReference>
<dbReference type="InterPro" id="IPR003439">
    <property type="entry name" value="ABC_transporter-like_ATP-bd"/>
</dbReference>
<dbReference type="PROSITE" id="PS00211">
    <property type="entry name" value="ABC_TRANSPORTER_1"/>
    <property type="match status" value="2"/>
</dbReference>
<dbReference type="EMBL" id="CM029046">
    <property type="protein sequence ID" value="KAG2590984.1"/>
    <property type="molecule type" value="Genomic_DNA"/>
</dbReference>
<comment type="caution">
    <text evidence="15">The sequence shown here is derived from an EMBL/GenBank/DDBJ whole genome shotgun (WGS) entry which is preliminary data.</text>
</comment>
<feature type="compositionally biased region" description="Polar residues" evidence="11">
    <location>
        <begin position="659"/>
        <end position="668"/>
    </location>
</feature>
<dbReference type="FunFam" id="1.20.1560.10:FF:000360">
    <property type="entry name" value="Os01g0533900 protein"/>
    <property type="match status" value="1"/>
</dbReference>
<feature type="transmembrane region" description="Helical" evidence="12">
    <location>
        <begin position="317"/>
        <end position="335"/>
    </location>
</feature>
<feature type="domain" description="ABC transporter" evidence="13">
    <location>
        <begin position="1035"/>
        <end position="1272"/>
    </location>
</feature>
<evidence type="ECO:0000256" key="10">
    <source>
        <dbReference type="ARBA" id="ARBA00023180"/>
    </source>
</evidence>
<keyword evidence="3" id="KW-0813">Transport</keyword>
<dbReference type="InterPro" id="IPR003593">
    <property type="entry name" value="AAA+_ATPase"/>
</dbReference>
<keyword evidence="5" id="KW-0677">Repeat</keyword>
<evidence type="ECO:0000256" key="3">
    <source>
        <dbReference type="ARBA" id="ARBA00022448"/>
    </source>
</evidence>
<evidence type="ECO:0000256" key="9">
    <source>
        <dbReference type="ARBA" id="ARBA00023136"/>
    </source>
</evidence>
<evidence type="ECO:0000259" key="13">
    <source>
        <dbReference type="PROSITE" id="PS50893"/>
    </source>
</evidence>
<feature type="region of interest" description="Disordered" evidence="11">
    <location>
        <begin position="652"/>
        <end position="674"/>
    </location>
</feature>
<evidence type="ECO:0000313" key="16">
    <source>
        <dbReference type="Proteomes" id="UP000823388"/>
    </source>
</evidence>
<evidence type="ECO:0000256" key="8">
    <source>
        <dbReference type="ARBA" id="ARBA00022989"/>
    </source>
</evidence>
<dbReference type="CDD" id="cd18577">
    <property type="entry name" value="ABC_6TM_Pgp_ABCB1_D1_like"/>
    <property type="match status" value="1"/>
</dbReference>
<evidence type="ECO:0000256" key="5">
    <source>
        <dbReference type="ARBA" id="ARBA00022737"/>
    </source>
</evidence>
<dbReference type="SMART" id="SM00382">
    <property type="entry name" value="AAA"/>
    <property type="match status" value="2"/>
</dbReference>
<comment type="similarity">
    <text evidence="2">Belongs to the ABC transporter superfamily. ABCB family. Multidrug resistance exporter (TC 3.A.1.201) subfamily.</text>
</comment>
<evidence type="ECO:0000313" key="15">
    <source>
        <dbReference type="EMBL" id="KAG2590984.1"/>
    </source>
</evidence>
<evidence type="ECO:0000259" key="14">
    <source>
        <dbReference type="PROSITE" id="PS50929"/>
    </source>
</evidence>
<comment type="subcellular location">
    <subcellularLocation>
        <location evidence="1">Cell membrane</location>
        <topology evidence="1">Multi-pass membrane protein</topology>
    </subcellularLocation>
</comment>
<feature type="region of interest" description="Disordered" evidence="11">
    <location>
        <begin position="1"/>
        <end position="21"/>
    </location>
</feature>
<keyword evidence="7" id="KW-0067">ATP-binding</keyword>
<feature type="transmembrane region" description="Helical" evidence="12">
    <location>
        <begin position="41"/>
        <end position="69"/>
    </location>
</feature>
<accession>A0A8T0RZV3</accession>
<sequence length="1278" mass="139058">MAGGARDEGGEDGKRTTEEAATATDKVPPLVMFRYADRGDVALMAVGTVAAVANGMSEPLMTLVFAAVIECFGAGDDSTVLHRISKVVMYYIYLGIGTAVASFLQVSCWTVAGERQSTRLRSLYLEAVLRQDIAFFDVEMTTAEAASRMSADTVLIQDALGEKVTSHYGFDKRKTTIYVGKYIQLVTTFVGGFIIGFVRGWMLALVVLACIPPSILSFATVSRLRAQISSKRQESYGDAGNIVEQTIGAIRTVVSFNGEKKAIAMYNNHIKRAYKATLMEGIITGLGVGCVFFVVFCSYSLAFWYGARLIISKGYTGGQVINIVFAILTGSVAIGNASPSISAIAEGQSAAQRLFEVINRKPNIDTKTSGIVLEDIKGDVELKDVFFRYPARPEQLILDGLCLQVPSGTTVAIVGESGSGKSTVISLVERFYDPQTGEVLVDGVNIKSLQLHWLRGKISLVSQEPLLFMTSIKDNITYGKEDATLEEIKRAADLANAANFIEKLPNAYETMVGQRGAQLSGGQKQRIAIARAILKNPKILLLDEATSALDVESERVVQEALNRIMVGRTTLIVAHRLSTISSADCIAVVHQGKVVEQGVHDELIKDPDGAYSQLIRLQKAHTKDMHEAPNIEVSGSIYKSRSLSMEQSIARYSPRNKGQHSFTKSMGLSGSDELSRQVITDEQEDKESGDSKAPKKAPIQRLFKLNKPEAPVLILAVIAAFVHGLMFPSFSIMMSGGIRTFYYPPHQLRKDSRFWALVCLLFAVIALISIQLEFFLFGMAGGKLIQRVRSLTFQSIVHQEVSWFDEPSNSSGALGARLYIDALNIRRLVGDNLAILVQCIVTLIAGFSIAFASDWKLTLIVICVIPVVGSQNYIQVKFLKGFSEDAKVMYEDASQVVTEAIGNIRTVASFCAEKRVITSYTQKCKASMKQGIRSGTVGGLGFSFSNLMMYLAYALCFYVGALLVHEGKSTFKDVFRVYFALIFTAFGVSQTSGMATDSTKAQESTVSILAIIDRKPKINSTSDEGIMLEKVDGNIDFRHVNFKYPSRPDVQVLNDFTLGIPARKTIALVGESGSGKSTIIALLERFYDPDSGTILLDGAELKKLKLSWLRDQMGLVSQEPVLFNDTIHANIAYGKQGEVKEDEIISAAKAANAHEFISSLPQGYSTTVGERGTQLSGGQKQRVAIARAILKDPRILLLDEATSALDAEAERIVQDALDQVKVSRTTIVVAHRLSTIKGADIIAVIKDGKVAEKGKHESLVGIKGGVYASLVELHSKSA</sequence>
<dbReference type="Gene3D" id="3.40.50.300">
    <property type="entry name" value="P-loop containing nucleotide triphosphate hydrolases"/>
    <property type="match status" value="2"/>
</dbReference>
<dbReference type="CDD" id="cd03249">
    <property type="entry name" value="ABC_MTABC3_MDL1_MDL2"/>
    <property type="match status" value="2"/>
</dbReference>
<evidence type="ECO:0000256" key="11">
    <source>
        <dbReference type="SAM" id="MobiDB-lite"/>
    </source>
</evidence>
<dbReference type="GO" id="GO:0015421">
    <property type="term" value="F:ABC-type oligopeptide transporter activity"/>
    <property type="evidence" value="ECO:0007669"/>
    <property type="project" value="TreeGrafter"/>
</dbReference>
<evidence type="ECO:0000256" key="6">
    <source>
        <dbReference type="ARBA" id="ARBA00022741"/>
    </source>
</evidence>
<feature type="transmembrane region" description="Helical" evidence="12">
    <location>
        <begin position="710"/>
        <end position="734"/>
    </location>
</feature>
<dbReference type="GO" id="GO:0005886">
    <property type="term" value="C:plasma membrane"/>
    <property type="evidence" value="ECO:0007669"/>
    <property type="project" value="UniProtKB-SubCell"/>
</dbReference>
<reference evidence="15" key="1">
    <citation type="submission" date="2020-05" db="EMBL/GenBank/DDBJ databases">
        <title>WGS assembly of Panicum virgatum.</title>
        <authorList>
            <person name="Lovell J.T."/>
            <person name="Jenkins J."/>
            <person name="Shu S."/>
            <person name="Juenger T.E."/>
            <person name="Schmutz J."/>
        </authorList>
    </citation>
    <scope>NUCLEOTIDE SEQUENCE</scope>
    <source>
        <strain evidence="15">AP13</strain>
    </source>
</reference>
<feature type="transmembrane region" description="Helical" evidence="12">
    <location>
        <begin position="176"/>
        <end position="195"/>
    </location>
</feature>
<feature type="domain" description="ABC transporter" evidence="13">
    <location>
        <begin position="380"/>
        <end position="616"/>
    </location>
</feature>
<proteinExistence type="inferred from homology"/>
<feature type="transmembrane region" description="Helical" evidence="12">
    <location>
        <begin position="201"/>
        <end position="222"/>
    </location>
</feature>
<dbReference type="PROSITE" id="PS50929">
    <property type="entry name" value="ABC_TM1F"/>
    <property type="match status" value="2"/>
</dbReference>
<name>A0A8T0RZV3_PANVG</name>
<keyword evidence="10" id="KW-0325">Glycoprotein</keyword>
<dbReference type="InterPro" id="IPR036640">
    <property type="entry name" value="ABC1_TM_sf"/>
</dbReference>
<dbReference type="InterPro" id="IPR011527">
    <property type="entry name" value="ABC1_TM_dom"/>
</dbReference>
<dbReference type="SUPFAM" id="SSF90123">
    <property type="entry name" value="ABC transporter transmembrane region"/>
    <property type="match status" value="2"/>
</dbReference>
<feature type="compositionally biased region" description="Basic and acidic residues" evidence="11">
    <location>
        <begin position="1"/>
        <end position="18"/>
    </location>
</feature>
<dbReference type="GO" id="GO:0005743">
    <property type="term" value="C:mitochondrial inner membrane"/>
    <property type="evidence" value="ECO:0007669"/>
    <property type="project" value="TreeGrafter"/>
</dbReference>
<evidence type="ECO:0000256" key="7">
    <source>
        <dbReference type="ARBA" id="ARBA00022840"/>
    </source>
</evidence>
<dbReference type="FunFam" id="1.20.1560.10:FF:000044">
    <property type="entry name" value="ABC transporter B family member 9"/>
    <property type="match status" value="1"/>
</dbReference>
<evidence type="ECO:0000256" key="2">
    <source>
        <dbReference type="ARBA" id="ARBA00007577"/>
    </source>
</evidence>
<evidence type="ECO:0000256" key="1">
    <source>
        <dbReference type="ARBA" id="ARBA00004651"/>
    </source>
</evidence>
<keyword evidence="9 12" id="KW-0472">Membrane</keyword>
<dbReference type="InterPro" id="IPR039421">
    <property type="entry name" value="Type_1_exporter"/>
</dbReference>
<feature type="transmembrane region" description="Helical" evidence="12">
    <location>
        <begin position="89"/>
        <end position="112"/>
    </location>
</feature>
<dbReference type="InterPro" id="IPR017871">
    <property type="entry name" value="ABC_transporter-like_CS"/>
</dbReference>
<keyword evidence="16" id="KW-1185">Reference proteome</keyword>
<feature type="transmembrane region" description="Helical" evidence="12">
    <location>
        <begin position="947"/>
        <end position="965"/>
    </location>
</feature>
<feature type="transmembrane region" description="Helical" evidence="12">
    <location>
        <begin position="754"/>
        <end position="777"/>
    </location>
</feature>
<dbReference type="PANTHER" id="PTHR43394:SF16">
    <property type="entry name" value="ABC TRANSPORTER B FAMILY MEMBER 4-LIKE ISOFORM X1"/>
    <property type="match status" value="1"/>
</dbReference>
<organism evidence="15 16">
    <name type="scientific">Panicum virgatum</name>
    <name type="common">Blackwell switchgrass</name>
    <dbReference type="NCBI Taxonomy" id="38727"/>
    <lineage>
        <taxon>Eukaryota</taxon>
        <taxon>Viridiplantae</taxon>
        <taxon>Streptophyta</taxon>
        <taxon>Embryophyta</taxon>
        <taxon>Tracheophyta</taxon>
        <taxon>Spermatophyta</taxon>
        <taxon>Magnoliopsida</taxon>
        <taxon>Liliopsida</taxon>
        <taxon>Poales</taxon>
        <taxon>Poaceae</taxon>
        <taxon>PACMAD clade</taxon>
        <taxon>Panicoideae</taxon>
        <taxon>Panicodae</taxon>
        <taxon>Paniceae</taxon>
        <taxon>Panicinae</taxon>
        <taxon>Panicum</taxon>
        <taxon>Panicum sect. Hiantes</taxon>
    </lineage>
</organism>
<keyword evidence="6" id="KW-0547">Nucleotide-binding</keyword>
<dbReference type="Pfam" id="PF00664">
    <property type="entry name" value="ABC_membrane"/>
    <property type="match status" value="3"/>
</dbReference>
<dbReference type="PANTHER" id="PTHR43394">
    <property type="entry name" value="ATP-DEPENDENT PERMEASE MDL1, MITOCHONDRIAL"/>
    <property type="match status" value="1"/>
</dbReference>
<dbReference type="Pfam" id="PF00005">
    <property type="entry name" value="ABC_tran"/>
    <property type="match status" value="2"/>
</dbReference>
<dbReference type="PROSITE" id="PS50893">
    <property type="entry name" value="ABC_TRANSPORTER_2"/>
    <property type="match status" value="2"/>
</dbReference>
<gene>
    <name evidence="15" type="ORF">PVAP13_5NG451300</name>
</gene>
<dbReference type="FunFam" id="3.40.50.300:FF:000066">
    <property type="entry name" value="ABC transporter B family member 1"/>
    <property type="match status" value="2"/>
</dbReference>
<evidence type="ECO:0000256" key="4">
    <source>
        <dbReference type="ARBA" id="ARBA00022692"/>
    </source>
</evidence>
<feature type="transmembrane region" description="Helical" evidence="12">
    <location>
        <begin position="977"/>
        <end position="995"/>
    </location>
</feature>
<dbReference type="CDD" id="cd18578">
    <property type="entry name" value="ABC_6TM_Pgp_ABCB1_D2_like"/>
    <property type="match status" value="1"/>
</dbReference>
<dbReference type="GO" id="GO:0005524">
    <property type="term" value="F:ATP binding"/>
    <property type="evidence" value="ECO:0007669"/>
    <property type="project" value="UniProtKB-KW"/>
</dbReference>
<dbReference type="FunFam" id="1.20.1560.10:FF:000025">
    <property type="entry name" value="ABC transporter B family member 9"/>
    <property type="match status" value="1"/>
</dbReference>
<evidence type="ECO:0000256" key="12">
    <source>
        <dbReference type="SAM" id="Phobius"/>
    </source>
</evidence>
<feature type="transmembrane region" description="Helical" evidence="12">
    <location>
        <begin position="833"/>
        <end position="852"/>
    </location>
</feature>
<feature type="domain" description="ABC transmembrane type-1" evidence="14">
    <location>
        <begin position="45"/>
        <end position="346"/>
    </location>
</feature>
<keyword evidence="8 12" id="KW-1133">Transmembrane helix</keyword>
<dbReference type="Gene3D" id="1.20.1560.10">
    <property type="entry name" value="ABC transporter type 1, transmembrane domain"/>
    <property type="match status" value="3"/>
</dbReference>
<dbReference type="GO" id="GO:0016887">
    <property type="term" value="F:ATP hydrolysis activity"/>
    <property type="evidence" value="ECO:0007669"/>
    <property type="project" value="InterPro"/>
</dbReference>
<dbReference type="SUPFAM" id="SSF52540">
    <property type="entry name" value="P-loop containing nucleoside triphosphate hydrolases"/>
    <property type="match status" value="2"/>
</dbReference>
<dbReference type="AlphaFoldDB" id="A0A8T0RZV3"/>
<feature type="transmembrane region" description="Helical" evidence="12">
    <location>
        <begin position="281"/>
        <end position="305"/>
    </location>
</feature>
<keyword evidence="4 12" id="KW-0812">Transmembrane</keyword>
<dbReference type="InterPro" id="IPR027417">
    <property type="entry name" value="P-loop_NTPase"/>
</dbReference>